<evidence type="ECO:0000256" key="2">
    <source>
        <dbReference type="ARBA" id="ARBA00022576"/>
    </source>
</evidence>
<keyword evidence="8" id="KW-1185">Reference proteome</keyword>
<dbReference type="Gene3D" id="3.90.1150.10">
    <property type="entry name" value="Aspartate Aminotransferase, domain 1"/>
    <property type="match status" value="1"/>
</dbReference>
<dbReference type="InterPro" id="IPR015421">
    <property type="entry name" value="PyrdxlP-dep_Trfase_major"/>
</dbReference>
<feature type="domain" description="Aminotransferase class I/classII large" evidence="6">
    <location>
        <begin position="98"/>
        <end position="444"/>
    </location>
</feature>
<name>A0ABT7A0C3_9ACTN</name>
<evidence type="ECO:0000256" key="1">
    <source>
        <dbReference type="ARBA" id="ARBA00001933"/>
    </source>
</evidence>
<keyword evidence="2 7" id="KW-0032">Aminotransferase</keyword>
<protein>
    <submittedName>
        <fullName evidence="7">PLP-dependent aminotransferase family protein</fullName>
    </submittedName>
</protein>
<dbReference type="GO" id="GO:0008483">
    <property type="term" value="F:transaminase activity"/>
    <property type="evidence" value="ECO:0007669"/>
    <property type="project" value="UniProtKB-KW"/>
</dbReference>
<evidence type="ECO:0000256" key="3">
    <source>
        <dbReference type="ARBA" id="ARBA00022679"/>
    </source>
</evidence>
<dbReference type="SUPFAM" id="SSF53383">
    <property type="entry name" value="PLP-dependent transferases"/>
    <property type="match status" value="1"/>
</dbReference>
<evidence type="ECO:0000313" key="8">
    <source>
        <dbReference type="Proteomes" id="UP001214441"/>
    </source>
</evidence>
<feature type="region of interest" description="Disordered" evidence="5">
    <location>
        <begin position="1"/>
        <end position="28"/>
    </location>
</feature>
<dbReference type="RefSeq" id="WP_274045592.1">
    <property type="nucleotide sequence ID" value="NZ_JANCPR020000023.1"/>
</dbReference>
<evidence type="ECO:0000256" key="4">
    <source>
        <dbReference type="ARBA" id="ARBA00022898"/>
    </source>
</evidence>
<dbReference type="PANTHER" id="PTHR42790:SF19">
    <property type="entry name" value="KYNURENINE_ALPHA-AMINOADIPATE AMINOTRANSFERASE, MITOCHONDRIAL"/>
    <property type="match status" value="1"/>
</dbReference>
<proteinExistence type="predicted"/>
<dbReference type="Gene3D" id="3.40.640.10">
    <property type="entry name" value="Type I PLP-dependent aspartate aminotransferase-like (Major domain)"/>
    <property type="match status" value="1"/>
</dbReference>
<keyword evidence="3" id="KW-0808">Transferase</keyword>
<evidence type="ECO:0000313" key="7">
    <source>
        <dbReference type="EMBL" id="MDJ1134778.1"/>
    </source>
</evidence>
<comment type="cofactor">
    <cofactor evidence="1">
        <name>pyridoxal 5'-phosphate</name>
        <dbReference type="ChEBI" id="CHEBI:597326"/>
    </cofactor>
</comment>
<evidence type="ECO:0000256" key="5">
    <source>
        <dbReference type="SAM" id="MobiDB-lite"/>
    </source>
</evidence>
<reference evidence="7 8" key="1">
    <citation type="submission" date="2023-05" db="EMBL/GenBank/DDBJ databases">
        <title>Streptantibioticus silvisoli sp. nov., acidotolerant actinomycetes 1 from pine litter.</title>
        <authorList>
            <person name="Swiecimska M."/>
            <person name="Golinska P."/>
            <person name="Sangal V."/>
            <person name="Wachnowicz B."/>
            <person name="Goodfellow M."/>
        </authorList>
    </citation>
    <scope>NUCLEOTIDE SEQUENCE [LARGE SCALE GENOMIC DNA]</scope>
    <source>
        <strain evidence="7 8">DSM 42109</strain>
    </source>
</reference>
<dbReference type="InterPro" id="IPR004839">
    <property type="entry name" value="Aminotransferase_I/II_large"/>
</dbReference>
<dbReference type="InterPro" id="IPR015424">
    <property type="entry name" value="PyrdxlP-dep_Trfase"/>
</dbReference>
<dbReference type="InterPro" id="IPR050859">
    <property type="entry name" value="Class-I_PLP-dep_aminotransf"/>
</dbReference>
<gene>
    <name evidence="7" type="ORF">NMN56_023050</name>
</gene>
<dbReference type="CDD" id="cd00609">
    <property type="entry name" value="AAT_like"/>
    <property type="match status" value="1"/>
</dbReference>
<evidence type="ECO:0000259" key="6">
    <source>
        <dbReference type="Pfam" id="PF00155"/>
    </source>
</evidence>
<accession>A0ABT7A0C3</accession>
<sequence length="455" mass="48549">MADRSTPPGKRPATPSGKHPATLDRSQLHPAVSDPALRSMNFLNEIMGRFPDAVSFAPGAPHPRFFADLDVPRHLDSFLDHLVRTRGLSRDEAQLELYQYGPTAGLINDLVADMLRTDMGIATTPEAVVITVGCQEAMFITLRALRATAEDVLLVTEPGYAGIVGAARLADMEICPVPESPDGWDVAELRAACRALRAAGKTPRAAYCVPDFANPSGAAMDLTARAALLEAADEEDLLILEDSVYGFTASPEKAPAPLKAMDRSGRVIHMGTFTKVCLPGVRVGYVVADQLVHGAPGGGSSLLAAELTAIKSMVTVNTPAISQAVIGGLLVESGGSLAERSAALSAFYSGNRRRLLEALEQHFPASARAEHGVRWLAPAGGFFVVLTVPFPVDDTLLEVSARKYGVLWTPMNHFFAGAEGGTHQMRLSFSYLDPDRIDEGVARLADFVRRQAVGV</sequence>
<dbReference type="Pfam" id="PF00155">
    <property type="entry name" value="Aminotran_1_2"/>
    <property type="match status" value="1"/>
</dbReference>
<dbReference type="PANTHER" id="PTHR42790">
    <property type="entry name" value="AMINOTRANSFERASE"/>
    <property type="match status" value="1"/>
</dbReference>
<organism evidence="7 8">
    <name type="scientific">Streptomyces iconiensis</name>
    <dbReference type="NCBI Taxonomy" id="1384038"/>
    <lineage>
        <taxon>Bacteria</taxon>
        <taxon>Bacillati</taxon>
        <taxon>Actinomycetota</taxon>
        <taxon>Actinomycetes</taxon>
        <taxon>Kitasatosporales</taxon>
        <taxon>Streptomycetaceae</taxon>
        <taxon>Streptomyces</taxon>
    </lineage>
</organism>
<dbReference type="EMBL" id="JANCPR020000023">
    <property type="protein sequence ID" value="MDJ1134778.1"/>
    <property type="molecule type" value="Genomic_DNA"/>
</dbReference>
<dbReference type="Proteomes" id="UP001214441">
    <property type="component" value="Unassembled WGS sequence"/>
</dbReference>
<comment type="caution">
    <text evidence="7">The sequence shown here is derived from an EMBL/GenBank/DDBJ whole genome shotgun (WGS) entry which is preliminary data.</text>
</comment>
<keyword evidence="4" id="KW-0663">Pyridoxal phosphate</keyword>
<dbReference type="InterPro" id="IPR015422">
    <property type="entry name" value="PyrdxlP-dep_Trfase_small"/>
</dbReference>